<proteinExistence type="predicted"/>
<feature type="region of interest" description="Disordered" evidence="1">
    <location>
        <begin position="1"/>
        <end position="28"/>
    </location>
</feature>
<sequence length="121" mass="13885">MSTFSKVNQAFIHDPDDPERNGSKSENTVHVAEQVQLDAETQDNAQDLLGYGDADVHGCWHRFMFNLRMAFAILDRNAFHMTQTMQDAFMKSEVEGKELSLSTANSIDDFWKRPVNKTTWE</sequence>
<name>A0A3P7LQ48_DIBLA</name>
<feature type="compositionally biased region" description="Basic and acidic residues" evidence="1">
    <location>
        <begin position="13"/>
        <end position="23"/>
    </location>
</feature>
<evidence type="ECO:0000313" key="3">
    <source>
        <dbReference type="Proteomes" id="UP000281553"/>
    </source>
</evidence>
<evidence type="ECO:0000256" key="1">
    <source>
        <dbReference type="SAM" id="MobiDB-lite"/>
    </source>
</evidence>
<protein>
    <submittedName>
        <fullName evidence="2">Uncharacterized protein</fullName>
    </submittedName>
</protein>
<dbReference type="EMBL" id="UYRU01053073">
    <property type="protein sequence ID" value="VDN12118.1"/>
    <property type="molecule type" value="Genomic_DNA"/>
</dbReference>
<keyword evidence="3" id="KW-1185">Reference proteome</keyword>
<reference evidence="2 3" key="1">
    <citation type="submission" date="2018-11" db="EMBL/GenBank/DDBJ databases">
        <authorList>
            <consortium name="Pathogen Informatics"/>
        </authorList>
    </citation>
    <scope>NUCLEOTIDE SEQUENCE [LARGE SCALE GENOMIC DNA]</scope>
</reference>
<dbReference type="AlphaFoldDB" id="A0A3P7LQ48"/>
<dbReference type="Proteomes" id="UP000281553">
    <property type="component" value="Unassembled WGS sequence"/>
</dbReference>
<accession>A0A3P7LQ48</accession>
<dbReference type="OrthoDB" id="10493312at2759"/>
<evidence type="ECO:0000313" key="2">
    <source>
        <dbReference type="EMBL" id="VDN12118.1"/>
    </source>
</evidence>
<gene>
    <name evidence="2" type="ORF">DILT_LOCUS7949</name>
</gene>
<organism evidence="2 3">
    <name type="scientific">Dibothriocephalus latus</name>
    <name type="common">Fish tapeworm</name>
    <name type="synonym">Diphyllobothrium latum</name>
    <dbReference type="NCBI Taxonomy" id="60516"/>
    <lineage>
        <taxon>Eukaryota</taxon>
        <taxon>Metazoa</taxon>
        <taxon>Spiralia</taxon>
        <taxon>Lophotrochozoa</taxon>
        <taxon>Platyhelminthes</taxon>
        <taxon>Cestoda</taxon>
        <taxon>Eucestoda</taxon>
        <taxon>Diphyllobothriidea</taxon>
        <taxon>Diphyllobothriidae</taxon>
        <taxon>Dibothriocephalus</taxon>
    </lineage>
</organism>